<dbReference type="AlphaFoldDB" id="A0A4U5LNN7"/>
<keyword evidence="3" id="KW-1185">Reference proteome</keyword>
<sequence>MTSFKSTTAAVLIFAFLAIVFHASEAQFYYHHTMLGAYPALRPAYYAPAYYRTPYLYPNYAYVIGSNKGAKGLLDGPKNDMQSSESSLTNNQ</sequence>
<reference evidence="2 3" key="2">
    <citation type="journal article" date="2019" name="G3 (Bethesda)">
        <title>Hybrid Assembly of the Genome of the Entomopathogenic Nematode Steinernema carpocapsae Identifies the X-Chromosome.</title>
        <authorList>
            <person name="Serra L."/>
            <person name="Macchietto M."/>
            <person name="Macias-Munoz A."/>
            <person name="McGill C.J."/>
            <person name="Rodriguez I.M."/>
            <person name="Rodriguez B."/>
            <person name="Murad R."/>
            <person name="Mortazavi A."/>
        </authorList>
    </citation>
    <scope>NUCLEOTIDE SEQUENCE [LARGE SCALE GENOMIC DNA]</scope>
    <source>
        <strain evidence="2 3">ALL</strain>
    </source>
</reference>
<evidence type="ECO:0000256" key="1">
    <source>
        <dbReference type="SAM" id="SignalP"/>
    </source>
</evidence>
<gene>
    <name evidence="2" type="ORF">L596_030756</name>
</gene>
<proteinExistence type="predicted"/>
<accession>A0A4U5LNN7</accession>
<protein>
    <submittedName>
        <fullName evidence="2">Uncharacterized protein</fullName>
    </submittedName>
</protein>
<dbReference type="Proteomes" id="UP000298663">
    <property type="component" value="Unassembled WGS sequence"/>
</dbReference>
<evidence type="ECO:0000313" key="3">
    <source>
        <dbReference type="Proteomes" id="UP000298663"/>
    </source>
</evidence>
<comment type="caution">
    <text evidence="2">The sequence shown here is derived from an EMBL/GenBank/DDBJ whole genome shotgun (WGS) entry which is preliminary data.</text>
</comment>
<reference evidence="2 3" key="1">
    <citation type="journal article" date="2015" name="Genome Biol.">
        <title>Comparative genomics of Steinernema reveals deeply conserved gene regulatory networks.</title>
        <authorList>
            <person name="Dillman A.R."/>
            <person name="Macchietto M."/>
            <person name="Porter C.F."/>
            <person name="Rogers A."/>
            <person name="Williams B."/>
            <person name="Antoshechkin I."/>
            <person name="Lee M.M."/>
            <person name="Goodwin Z."/>
            <person name="Lu X."/>
            <person name="Lewis E.E."/>
            <person name="Goodrich-Blair H."/>
            <person name="Stock S.P."/>
            <person name="Adams B.J."/>
            <person name="Sternberg P.W."/>
            <person name="Mortazavi A."/>
        </authorList>
    </citation>
    <scope>NUCLEOTIDE SEQUENCE [LARGE SCALE GENOMIC DNA]</scope>
    <source>
        <strain evidence="2 3">ALL</strain>
    </source>
</reference>
<feature type="signal peptide" evidence="1">
    <location>
        <begin position="1"/>
        <end position="26"/>
    </location>
</feature>
<keyword evidence="1" id="KW-0732">Signal</keyword>
<feature type="chain" id="PRO_5020838432" evidence="1">
    <location>
        <begin position="27"/>
        <end position="92"/>
    </location>
</feature>
<evidence type="ECO:0000313" key="2">
    <source>
        <dbReference type="EMBL" id="TKR57502.1"/>
    </source>
</evidence>
<organism evidence="2 3">
    <name type="scientific">Steinernema carpocapsae</name>
    <name type="common">Entomopathogenic nematode</name>
    <dbReference type="NCBI Taxonomy" id="34508"/>
    <lineage>
        <taxon>Eukaryota</taxon>
        <taxon>Metazoa</taxon>
        <taxon>Ecdysozoa</taxon>
        <taxon>Nematoda</taxon>
        <taxon>Chromadorea</taxon>
        <taxon>Rhabditida</taxon>
        <taxon>Tylenchina</taxon>
        <taxon>Panagrolaimomorpha</taxon>
        <taxon>Strongyloidoidea</taxon>
        <taxon>Steinernematidae</taxon>
        <taxon>Steinernema</taxon>
    </lineage>
</organism>
<name>A0A4U5LNN7_STECR</name>
<dbReference type="EMBL" id="AZBU02000015">
    <property type="protein sequence ID" value="TKR57502.1"/>
    <property type="molecule type" value="Genomic_DNA"/>
</dbReference>